<reference evidence="1 2" key="1">
    <citation type="journal article" date="2010" name="J. Bacteriol.">
        <title>Genome sequence of the milbemycin-producing bacterium Streptomyces bingchenggensis.</title>
        <authorList>
            <person name="Wang X.J."/>
            <person name="Yan Y.J."/>
            <person name="Zhang B."/>
            <person name="An J."/>
            <person name="Wang J.J."/>
            <person name="Tian J."/>
            <person name="Jiang L."/>
            <person name="Chen Y.H."/>
            <person name="Huang S.X."/>
            <person name="Yin M."/>
            <person name="Zhang J."/>
            <person name="Gao A.L."/>
            <person name="Liu C.X."/>
            <person name="Zhu Z.X."/>
            <person name="Xiang W.S."/>
        </authorList>
    </citation>
    <scope>NUCLEOTIDE SEQUENCE [LARGE SCALE GENOMIC DNA]</scope>
    <source>
        <strain evidence="1 2">BCW-1</strain>
    </source>
</reference>
<dbReference type="HOGENOM" id="CLU_2865731_0_0_11"/>
<gene>
    <name evidence="1" type="ordered locus">SBI_08296</name>
</gene>
<accession>D7BR64</accession>
<dbReference type="STRING" id="749414.SBI_08296"/>
<dbReference type="AlphaFoldDB" id="D7BR64"/>
<dbReference type="EMBL" id="CP002047">
    <property type="protein sequence ID" value="ADI11414.1"/>
    <property type="molecule type" value="Genomic_DNA"/>
</dbReference>
<evidence type="ECO:0000313" key="2">
    <source>
        <dbReference type="Proteomes" id="UP000000377"/>
    </source>
</evidence>
<protein>
    <submittedName>
        <fullName evidence="1">Uncharacterized protein</fullName>
    </submittedName>
</protein>
<evidence type="ECO:0000313" key="1">
    <source>
        <dbReference type="EMBL" id="ADI11414.1"/>
    </source>
</evidence>
<organism evidence="1 2">
    <name type="scientific">Streptomyces bingchenggensis (strain BCW-1)</name>
    <dbReference type="NCBI Taxonomy" id="749414"/>
    <lineage>
        <taxon>Bacteria</taxon>
        <taxon>Bacillati</taxon>
        <taxon>Actinomycetota</taxon>
        <taxon>Actinomycetes</taxon>
        <taxon>Kitasatosporales</taxon>
        <taxon>Streptomycetaceae</taxon>
        <taxon>Streptomyces</taxon>
    </lineage>
</organism>
<sequence length="64" mass="6996">MARRRPDRHEESPGRSPGREAYIAWLGRHFGLAPVDDPGTVVEAARAELGEQFTAWLAPRVGGA</sequence>
<dbReference type="KEGG" id="sbh:SBI_08296"/>
<dbReference type="Proteomes" id="UP000000377">
    <property type="component" value="Chromosome"/>
</dbReference>
<name>D7BR64_STRBB</name>
<keyword evidence="2" id="KW-1185">Reference proteome</keyword>
<dbReference type="PATRIC" id="fig|749414.3.peg.8537"/>
<proteinExistence type="predicted"/>